<protein>
    <submittedName>
        <fullName evidence="2">Uncharacterized protein</fullName>
    </submittedName>
</protein>
<evidence type="ECO:0000313" key="3">
    <source>
        <dbReference type="Proteomes" id="UP001177003"/>
    </source>
</evidence>
<proteinExistence type="predicted"/>
<dbReference type="Proteomes" id="UP001177003">
    <property type="component" value="Chromosome 5"/>
</dbReference>
<keyword evidence="1" id="KW-0472">Membrane</keyword>
<dbReference type="EMBL" id="OX465081">
    <property type="protein sequence ID" value="CAI9284420.1"/>
    <property type="molecule type" value="Genomic_DNA"/>
</dbReference>
<accession>A0AA35Z206</accession>
<gene>
    <name evidence="2" type="ORF">LSALG_LOCUS23949</name>
</gene>
<reference evidence="2" key="1">
    <citation type="submission" date="2023-04" db="EMBL/GenBank/DDBJ databases">
        <authorList>
            <person name="Vijverberg K."/>
            <person name="Xiong W."/>
            <person name="Schranz E."/>
        </authorList>
    </citation>
    <scope>NUCLEOTIDE SEQUENCE</scope>
</reference>
<keyword evidence="1" id="KW-0812">Transmembrane</keyword>
<dbReference type="AlphaFoldDB" id="A0AA35Z206"/>
<keyword evidence="3" id="KW-1185">Reference proteome</keyword>
<sequence length="171" mass="19700">MNISESSVKLKKKKGLRKKHRLLYKVKSYCFLSGLSSVMLLIFELQNTRYSQLDMPITPKAFRFCASVKVSHAPITDSGVDHMLFSLYLKHMNLQYETWSLSKITGVKVTGAIETDSFPNAKFKVARGSTNQCFEFTLADLPYLNPNDWFTLYNMLKKNKEKYLSCFILSL</sequence>
<organism evidence="2 3">
    <name type="scientific">Lactuca saligna</name>
    <name type="common">Willowleaf lettuce</name>
    <dbReference type="NCBI Taxonomy" id="75948"/>
    <lineage>
        <taxon>Eukaryota</taxon>
        <taxon>Viridiplantae</taxon>
        <taxon>Streptophyta</taxon>
        <taxon>Embryophyta</taxon>
        <taxon>Tracheophyta</taxon>
        <taxon>Spermatophyta</taxon>
        <taxon>Magnoliopsida</taxon>
        <taxon>eudicotyledons</taxon>
        <taxon>Gunneridae</taxon>
        <taxon>Pentapetalae</taxon>
        <taxon>asterids</taxon>
        <taxon>campanulids</taxon>
        <taxon>Asterales</taxon>
        <taxon>Asteraceae</taxon>
        <taxon>Cichorioideae</taxon>
        <taxon>Cichorieae</taxon>
        <taxon>Lactucinae</taxon>
        <taxon>Lactuca</taxon>
    </lineage>
</organism>
<name>A0AA35Z206_LACSI</name>
<evidence type="ECO:0000313" key="2">
    <source>
        <dbReference type="EMBL" id="CAI9284420.1"/>
    </source>
</evidence>
<keyword evidence="1" id="KW-1133">Transmembrane helix</keyword>
<evidence type="ECO:0000256" key="1">
    <source>
        <dbReference type="SAM" id="Phobius"/>
    </source>
</evidence>
<feature type="transmembrane region" description="Helical" evidence="1">
    <location>
        <begin position="22"/>
        <end position="43"/>
    </location>
</feature>